<dbReference type="KEGG" id="lab:LA76x_4982"/>
<evidence type="ECO:0000313" key="2">
    <source>
        <dbReference type="Proteomes" id="UP000060787"/>
    </source>
</evidence>
<keyword evidence="2" id="KW-1185">Reference proteome</keyword>
<dbReference type="Proteomes" id="UP000060787">
    <property type="component" value="Chromosome"/>
</dbReference>
<organism evidence="1 2">
    <name type="scientific">Lysobacter antibioticus</name>
    <dbReference type="NCBI Taxonomy" id="84531"/>
    <lineage>
        <taxon>Bacteria</taxon>
        <taxon>Pseudomonadati</taxon>
        <taxon>Pseudomonadota</taxon>
        <taxon>Gammaproteobacteria</taxon>
        <taxon>Lysobacterales</taxon>
        <taxon>Lysobacteraceae</taxon>
        <taxon>Lysobacter</taxon>
    </lineage>
</organism>
<gene>
    <name evidence="1" type="ORF">LA76x_4982</name>
</gene>
<reference evidence="1 2" key="1">
    <citation type="journal article" date="2015" name="BMC Genomics">
        <title>Comparative genomics and metabolic profiling of the genus Lysobacter.</title>
        <authorList>
            <person name="de Bruijn I."/>
            <person name="Cheng X."/>
            <person name="de Jager V."/>
            <person name="Exposito R.G."/>
            <person name="Watrous J."/>
            <person name="Patel N."/>
            <person name="Postma J."/>
            <person name="Dorrestein P.C."/>
            <person name="Kobayashi D."/>
            <person name="Raaijmakers J.M."/>
        </authorList>
    </citation>
    <scope>NUCLEOTIDE SEQUENCE [LARGE SCALE GENOMIC DNA]</scope>
    <source>
        <strain evidence="1 2">76</strain>
    </source>
</reference>
<protein>
    <submittedName>
        <fullName evidence="1">Uncharacterized protein</fullName>
    </submittedName>
</protein>
<dbReference type="STRING" id="84531.LA76x_4982"/>
<dbReference type="EMBL" id="CP011129">
    <property type="protein sequence ID" value="ALN83084.1"/>
    <property type="molecule type" value="Genomic_DNA"/>
</dbReference>
<accession>A0A0S2FHQ1</accession>
<proteinExistence type="predicted"/>
<sequence length="210" mass="23785">MHWKLPTWLRRLFFAHRNGSSQHGAGHYEAVFLAAQARSILWGLRPSSLSLLPVRYASPSTIAAIRWQLHRAVGHLSEDVVASHRFGITAAVRTMLEAELKVPLAYTLGYIRQNGRRLCCTPIAGLEQMLRTGIAPGARISLHAWLTLPSLEVIDVSFWALFPDLGCADEREMRSLFMHPDQMQGRSYHPQWVGDGFVRRIGVLKEYEGW</sequence>
<evidence type="ECO:0000313" key="1">
    <source>
        <dbReference type="EMBL" id="ALN83084.1"/>
    </source>
</evidence>
<dbReference type="AlphaFoldDB" id="A0A0S2FHQ1"/>
<name>A0A0S2FHQ1_LYSAN</name>
<dbReference type="PATRIC" id="fig|84531.8.peg.4974"/>